<dbReference type="GO" id="GO:0006631">
    <property type="term" value="P:fatty acid metabolic process"/>
    <property type="evidence" value="ECO:0007669"/>
    <property type="project" value="TreeGrafter"/>
</dbReference>
<comment type="pathway">
    <text evidence="3">Lipid metabolism.</text>
</comment>
<feature type="region of interest" description="Disordered" evidence="15">
    <location>
        <begin position="826"/>
        <end position="848"/>
    </location>
</feature>
<dbReference type="InterPro" id="IPR041728">
    <property type="entry name" value="GPAT/DHAPAT_LPLAT"/>
</dbReference>
<proteinExistence type="inferred from homology"/>
<dbReference type="Pfam" id="PF01553">
    <property type="entry name" value="Acyltransferase"/>
    <property type="match status" value="1"/>
</dbReference>
<feature type="short sequence motif" description="HXXXXD motif" evidence="14">
    <location>
        <begin position="320"/>
        <end position="325"/>
    </location>
</feature>
<dbReference type="SUPFAM" id="SSF69593">
    <property type="entry name" value="Glycerol-3-phosphate (1)-acyltransferase"/>
    <property type="match status" value="1"/>
</dbReference>
<evidence type="ECO:0000256" key="3">
    <source>
        <dbReference type="ARBA" id="ARBA00005189"/>
    </source>
</evidence>
<comment type="domain">
    <text evidence="14">The HXXXXD motif is essential for acyltransferase activity and may constitute the binding site for the phosphate moiety of the glycerol-3-phosphate.</text>
</comment>
<comment type="catalytic activity">
    <reaction evidence="13 14">
        <text>sn-glycerol 3-phosphate + an acyl-CoA = a 1-acyl-sn-glycero-3-phosphate + CoA</text>
        <dbReference type="Rhea" id="RHEA:15325"/>
        <dbReference type="ChEBI" id="CHEBI:57287"/>
        <dbReference type="ChEBI" id="CHEBI:57597"/>
        <dbReference type="ChEBI" id="CHEBI:57970"/>
        <dbReference type="ChEBI" id="CHEBI:58342"/>
        <dbReference type="EC" id="2.3.1.15"/>
    </reaction>
</comment>
<reference evidence="17" key="1">
    <citation type="submission" date="2023-02" db="EMBL/GenBank/DDBJ databases">
        <title>Tahibacter soli sp. nov. isolated from soil.</title>
        <authorList>
            <person name="Baek J.H."/>
            <person name="Lee J.K."/>
            <person name="Choi D.G."/>
            <person name="Jeon C.O."/>
        </authorList>
    </citation>
    <scope>NUCLEOTIDE SEQUENCE</scope>
    <source>
        <strain evidence="17">BL</strain>
    </source>
</reference>
<evidence type="ECO:0000259" key="16">
    <source>
        <dbReference type="SMART" id="SM00563"/>
    </source>
</evidence>
<feature type="compositionally biased region" description="Pro residues" evidence="15">
    <location>
        <begin position="828"/>
        <end position="842"/>
    </location>
</feature>
<evidence type="ECO:0000256" key="6">
    <source>
        <dbReference type="ARBA" id="ARBA00013432"/>
    </source>
</evidence>
<dbReference type="Proteomes" id="UP001139971">
    <property type="component" value="Unassembled WGS sequence"/>
</dbReference>
<dbReference type="HAMAP" id="MF_00393">
    <property type="entry name" value="Glyc3P_acyltrans"/>
    <property type="match status" value="1"/>
</dbReference>
<keyword evidence="18" id="KW-1185">Reference proteome</keyword>
<feature type="domain" description="Phospholipid/glycerol acyltransferase" evidence="16">
    <location>
        <begin position="315"/>
        <end position="442"/>
    </location>
</feature>
<dbReference type="NCBIfam" id="TIGR03703">
    <property type="entry name" value="plsB"/>
    <property type="match status" value="1"/>
</dbReference>
<evidence type="ECO:0000256" key="1">
    <source>
        <dbReference type="ARBA" id="ARBA00004413"/>
    </source>
</evidence>
<dbReference type="PIRSF" id="PIRSF500064">
    <property type="entry name" value="GPAT"/>
    <property type="match status" value="1"/>
</dbReference>
<organism evidence="17 18">
    <name type="scientific">Tahibacter soli</name>
    <dbReference type="NCBI Taxonomy" id="2983605"/>
    <lineage>
        <taxon>Bacteria</taxon>
        <taxon>Pseudomonadati</taxon>
        <taxon>Pseudomonadota</taxon>
        <taxon>Gammaproteobacteria</taxon>
        <taxon>Lysobacterales</taxon>
        <taxon>Rhodanobacteraceae</taxon>
        <taxon>Tahibacter</taxon>
    </lineage>
</organism>
<protein>
    <recommendedName>
        <fullName evidence="6 14">Glycerol-3-phosphate acyltransferase</fullName>
        <shortName evidence="14">GPAT</shortName>
        <ecNumber evidence="5 14">2.3.1.15</ecNumber>
    </recommendedName>
</protein>
<dbReference type="NCBIfam" id="NF003441">
    <property type="entry name" value="PRK04974.1"/>
    <property type="match status" value="1"/>
</dbReference>
<evidence type="ECO:0000256" key="11">
    <source>
        <dbReference type="ARBA" id="ARBA00023264"/>
    </source>
</evidence>
<dbReference type="InterPro" id="IPR002123">
    <property type="entry name" value="Plipid/glycerol_acylTrfase"/>
</dbReference>
<evidence type="ECO:0000256" key="2">
    <source>
        <dbReference type="ARBA" id="ARBA00004765"/>
    </source>
</evidence>
<dbReference type="CDD" id="cd07993">
    <property type="entry name" value="LPLAT_DHAPAT-like"/>
    <property type="match status" value="1"/>
</dbReference>
<sequence>MEATDSSPRAEAARPSWRLRLFGQVLESWVRIKRDPADAASLLIPGVPVCYVIERYGLSDALILEQACREAGLPSALVPLRGVSGKRRRTSYFATSLRNSLFWNPARRRAPTEPLAQIVDALELAPDQDVQLVPVSIFVGRAPNRESGWFSVLFSENWVVVGRFRRLLALMLNGRDTHVQFSKPVSLRSVLVEEQAQPRDRTVRKIARVLRAHFRRIRSAVIGPDLSHRRTVVDAVVNAEPVREATAATAVKEALTRTQAHKRAHDYAMEIAADYSHPVVRSLSFLLSSFWNKIYGGVRMNHFDRLRAVAPGHEVIYVPCHRSHIDYLLLSWLLYNNGIVPPHIAAGVNLNLPILGPILRRGGAFFLRRSFKSNALYSAVFSEYVSQLFARGVSLEYFVEGGRSRTGRLLQPKAGMLAMTIRAFLRESRRPVVFQPVYIGYEKLMEGKSYIGELSGQPKEKESLFGLLRSVKVLRQHYGRVAVNFGEPVFLTELLDREAPTWRETGAEEKPEWFARTVDSLAERIQVNVNRAADVNPINLIAVALLATPKHSMAESDLLTQLDLYRSLLTELPYGERVTITDQTPAQIIAYAEQMQWTRRVRHPLGDVLCSDGKQGVLLSYFRNNVLHLFAAGAWIACCFINNRRMARASVVRLSRLVYPFLQAELFLPWNEDGFVERIQATIDFFVRRGIFTLDAEGRVLNRGAGQGDAAFQLRTLAHSLLQAFERYYIAIAVLVKHGPHTISAAELENLCTLTAQRLSLLHELNAPEFFDKALFKGFIQQLRERRVVWTDDAGKLDFDTALNEVAKDAKVILSREIRHGILKLAPEPKPAAAPPAPPAPPAQDEAA</sequence>
<comment type="similarity">
    <text evidence="4 14">Belongs to the GPAT/DAPAT family.</text>
</comment>
<dbReference type="InterPro" id="IPR022284">
    <property type="entry name" value="GPAT/DHAPAT"/>
</dbReference>
<dbReference type="PANTHER" id="PTHR12563:SF17">
    <property type="entry name" value="DIHYDROXYACETONE PHOSPHATE ACYLTRANSFERASE"/>
    <property type="match status" value="1"/>
</dbReference>
<keyword evidence="14" id="KW-0444">Lipid biosynthesis</keyword>
<keyword evidence="12 14" id="KW-0012">Acyltransferase</keyword>
<dbReference type="PANTHER" id="PTHR12563">
    <property type="entry name" value="GLYCEROL-3-PHOSPHATE ACYLTRANSFERASE"/>
    <property type="match status" value="1"/>
</dbReference>
<keyword evidence="14" id="KW-0443">Lipid metabolism</keyword>
<evidence type="ECO:0000256" key="13">
    <source>
        <dbReference type="ARBA" id="ARBA00048427"/>
    </source>
</evidence>
<comment type="subcellular location">
    <subcellularLocation>
        <location evidence="1 14">Cell membrane</location>
        <topology evidence="1 14">Peripheral membrane protein</topology>
        <orientation evidence="1 14">Cytoplasmic side</orientation>
    </subcellularLocation>
</comment>
<dbReference type="EMBL" id="JAOVZO020000018">
    <property type="protein sequence ID" value="MDC8014207.1"/>
    <property type="molecule type" value="Genomic_DNA"/>
</dbReference>
<evidence type="ECO:0000256" key="5">
    <source>
        <dbReference type="ARBA" id="ARBA00013113"/>
    </source>
</evidence>
<comment type="caution">
    <text evidence="17">The sequence shown here is derived from an EMBL/GenBank/DDBJ whole genome shotgun (WGS) entry which is preliminary data.</text>
</comment>
<dbReference type="EC" id="2.3.1.15" evidence="5 14"/>
<dbReference type="SMART" id="SM00563">
    <property type="entry name" value="PlsC"/>
    <property type="match status" value="1"/>
</dbReference>
<evidence type="ECO:0000256" key="8">
    <source>
        <dbReference type="ARBA" id="ARBA00022679"/>
    </source>
</evidence>
<evidence type="ECO:0000313" key="18">
    <source>
        <dbReference type="Proteomes" id="UP001139971"/>
    </source>
</evidence>
<keyword evidence="9 14" id="KW-0472">Membrane</keyword>
<keyword evidence="10 14" id="KW-0594">Phospholipid biosynthesis</keyword>
<dbReference type="GO" id="GO:0004366">
    <property type="term" value="F:glycerol-3-phosphate O-acyltransferase activity"/>
    <property type="evidence" value="ECO:0007669"/>
    <property type="project" value="UniProtKB-UniRule"/>
</dbReference>
<keyword evidence="8 14" id="KW-0808">Transferase</keyword>
<keyword evidence="11 14" id="KW-1208">Phospholipid metabolism</keyword>
<dbReference type="Pfam" id="PF19277">
    <property type="entry name" value="GPAT_C"/>
    <property type="match status" value="1"/>
</dbReference>
<dbReference type="AlphaFoldDB" id="A0A9X3YM54"/>
<keyword evidence="7 14" id="KW-1003">Cell membrane</keyword>
<dbReference type="InterPro" id="IPR045520">
    <property type="entry name" value="GPAT/DHAPAT_C"/>
</dbReference>
<dbReference type="PIRSF" id="PIRSF000437">
    <property type="entry name" value="GPAT_DHAPAT"/>
    <property type="match status" value="1"/>
</dbReference>
<dbReference type="InterPro" id="IPR028354">
    <property type="entry name" value="GPAT_PlsB"/>
</dbReference>
<evidence type="ECO:0000256" key="10">
    <source>
        <dbReference type="ARBA" id="ARBA00023209"/>
    </source>
</evidence>
<evidence type="ECO:0000256" key="15">
    <source>
        <dbReference type="SAM" id="MobiDB-lite"/>
    </source>
</evidence>
<evidence type="ECO:0000256" key="7">
    <source>
        <dbReference type="ARBA" id="ARBA00022475"/>
    </source>
</evidence>
<dbReference type="GO" id="GO:0005886">
    <property type="term" value="C:plasma membrane"/>
    <property type="evidence" value="ECO:0007669"/>
    <property type="project" value="UniProtKB-SubCell"/>
</dbReference>
<dbReference type="RefSeq" id="WP_263541845.1">
    <property type="nucleotide sequence ID" value="NZ_JAOVZO020000018.1"/>
</dbReference>
<gene>
    <name evidence="14 17" type="primary">plsB</name>
    <name evidence="17" type="ORF">OD750_016800</name>
</gene>
<evidence type="ECO:0000256" key="14">
    <source>
        <dbReference type="HAMAP-Rule" id="MF_00393"/>
    </source>
</evidence>
<accession>A0A9X3YM54</accession>
<comment type="pathway">
    <text evidence="2 14">Phospholipid metabolism; CDP-diacylglycerol biosynthesis; CDP-diacylglycerol from sn-glycerol 3-phosphate: step 1/3.</text>
</comment>
<evidence type="ECO:0000256" key="12">
    <source>
        <dbReference type="ARBA" id="ARBA00023315"/>
    </source>
</evidence>
<evidence type="ECO:0000313" key="17">
    <source>
        <dbReference type="EMBL" id="MDC8014207.1"/>
    </source>
</evidence>
<dbReference type="GO" id="GO:0016024">
    <property type="term" value="P:CDP-diacylglycerol biosynthetic process"/>
    <property type="evidence" value="ECO:0007669"/>
    <property type="project" value="UniProtKB-UniRule"/>
</dbReference>
<evidence type="ECO:0000256" key="9">
    <source>
        <dbReference type="ARBA" id="ARBA00023136"/>
    </source>
</evidence>
<name>A0A9X3YM54_9GAMM</name>
<evidence type="ECO:0000256" key="4">
    <source>
        <dbReference type="ARBA" id="ARBA00007937"/>
    </source>
</evidence>